<dbReference type="Proteomes" id="UP000517765">
    <property type="component" value="Unassembled WGS sequence"/>
</dbReference>
<dbReference type="Gene3D" id="2.40.30.10">
    <property type="entry name" value="Translation factors"/>
    <property type="match status" value="1"/>
</dbReference>
<evidence type="ECO:0000313" key="3">
    <source>
        <dbReference type="EMBL" id="MBB1261418.1"/>
    </source>
</evidence>
<dbReference type="AlphaFoldDB" id="A0A5P0YSF4"/>
<dbReference type="SUPFAM" id="SSF63380">
    <property type="entry name" value="Riboflavin synthase domain-like"/>
    <property type="match status" value="1"/>
</dbReference>
<keyword evidence="5" id="KW-1185">Reference proteome</keyword>
<dbReference type="EMBL" id="JABJXA010000171">
    <property type="protein sequence ID" value="MBB1261418.1"/>
    <property type="molecule type" value="Genomic_DNA"/>
</dbReference>
<evidence type="ECO:0000313" key="5">
    <source>
        <dbReference type="Proteomes" id="UP000320857"/>
    </source>
</evidence>
<dbReference type="InterPro" id="IPR039261">
    <property type="entry name" value="FNR_nucleotide-bd"/>
</dbReference>
<dbReference type="Proteomes" id="UP000320857">
    <property type="component" value="Unassembled WGS sequence"/>
</dbReference>
<name>A0A5P0YSF4_9ACTN</name>
<proteinExistence type="predicted"/>
<dbReference type="InterPro" id="IPR007037">
    <property type="entry name" value="SIP_rossman_dom"/>
</dbReference>
<organism evidence="4 5">
    <name type="scientific">Streptomyces alkaliterrae</name>
    <dbReference type="NCBI Taxonomy" id="2213162"/>
    <lineage>
        <taxon>Bacteria</taxon>
        <taxon>Bacillati</taxon>
        <taxon>Actinomycetota</taxon>
        <taxon>Actinomycetes</taxon>
        <taxon>Kitasatosporales</taxon>
        <taxon>Streptomycetaceae</taxon>
        <taxon>Streptomyces</taxon>
    </lineage>
</organism>
<reference evidence="3" key="3">
    <citation type="journal article" name="Syst. Appl. Microbiol.">
        <title>Streptomyces alkaliterrae sp. nov., isolated from an alkaline soil, and emended descriptions of Streptomyces alkaliphilus, Streptomyces calidiresistens and Streptomyces durbertensis.</title>
        <authorList>
            <person name="Swiecimska M."/>
            <person name="Golinska P."/>
            <person name="Nouioui I."/>
            <person name="Wypij M."/>
            <person name="Rai M."/>
            <person name="Sangal V."/>
            <person name="Goodfellow M."/>
        </authorList>
    </citation>
    <scope>NUCLEOTIDE SEQUENCE</scope>
    <source>
        <strain evidence="3">OF8</strain>
    </source>
</reference>
<dbReference type="InterPro" id="IPR017927">
    <property type="entry name" value="FAD-bd_FR_type"/>
</dbReference>
<evidence type="ECO:0000313" key="4">
    <source>
        <dbReference type="EMBL" id="MQS03254.1"/>
    </source>
</evidence>
<feature type="region of interest" description="Disordered" evidence="1">
    <location>
        <begin position="257"/>
        <end position="291"/>
    </location>
</feature>
<dbReference type="GO" id="GO:0016491">
    <property type="term" value="F:oxidoreductase activity"/>
    <property type="evidence" value="ECO:0007669"/>
    <property type="project" value="InterPro"/>
</dbReference>
<dbReference type="OrthoDB" id="3291337at2"/>
<dbReference type="PROSITE" id="PS51384">
    <property type="entry name" value="FAD_FR"/>
    <property type="match status" value="1"/>
</dbReference>
<protein>
    <submittedName>
        <fullName evidence="4">Siderophore-interacting protein</fullName>
    </submittedName>
</protein>
<dbReference type="Pfam" id="PF04954">
    <property type="entry name" value="SIP"/>
    <property type="match status" value="1"/>
</dbReference>
<dbReference type="InterPro" id="IPR039374">
    <property type="entry name" value="SIP_fam"/>
</dbReference>
<dbReference type="PANTHER" id="PTHR30157:SF0">
    <property type="entry name" value="NADPH-DEPENDENT FERRIC-CHELATE REDUCTASE"/>
    <property type="match status" value="1"/>
</dbReference>
<dbReference type="PANTHER" id="PTHR30157">
    <property type="entry name" value="FERRIC REDUCTASE, NADPH-DEPENDENT"/>
    <property type="match status" value="1"/>
</dbReference>
<evidence type="ECO:0000313" key="6">
    <source>
        <dbReference type="Proteomes" id="UP000517765"/>
    </source>
</evidence>
<dbReference type="InterPro" id="IPR017938">
    <property type="entry name" value="Riboflavin_synthase-like_b-brl"/>
</dbReference>
<dbReference type="InterPro" id="IPR013113">
    <property type="entry name" value="SIP_FAD-bd"/>
</dbReference>
<dbReference type="Pfam" id="PF08021">
    <property type="entry name" value="FAD_binding_9"/>
    <property type="match status" value="1"/>
</dbReference>
<reference evidence="6" key="2">
    <citation type="submission" date="2020-05" db="EMBL/GenBank/DDBJ databases">
        <title>Classification of alakaliphilic streptomycetes isolated from an alkaline soil next to Lonar Crater, India and a proposal for the recognition of Streptomyces alkaliterrae sp. nov.</title>
        <authorList>
            <person name="Golinska P."/>
        </authorList>
    </citation>
    <scope>NUCLEOTIDE SEQUENCE [LARGE SCALE GENOMIC DNA]</scope>
    <source>
        <strain evidence="6">OF8</strain>
    </source>
</reference>
<gene>
    <name evidence="4" type="ORF">FNX44_015510</name>
    <name evidence="3" type="ORF">H3147_21775</name>
</gene>
<evidence type="ECO:0000259" key="2">
    <source>
        <dbReference type="PROSITE" id="PS51384"/>
    </source>
</evidence>
<evidence type="ECO:0000256" key="1">
    <source>
        <dbReference type="SAM" id="MobiDB-lite"/>
    </source>
</evidence>
<dbReference type="CDD" id="cd06193">
    <property type="entry name" value="siderophore_interacting"/>
    <property type="match status" value="1"/>
</dbReference>
<reference evidence="4 5" key="1">
    <citation type="submission" date="2019-10" db="EMBL/GenBank/DDBJ databases">
        <title>Streptomyces sp. nov., a novel actinobacterium isolated from alkaline environment.</title>
        <authorList>
            <person name="Golinska P."/>
        </authorList>
    </citation>
    <scope>NUCLEOTIDE SEQUENCE [LARGE SCALE GENOMIC DNA]</scope>
    <source>
        <strain evidence="4 5">OF1</strain>
    </source>
</reference>
<sequence length="291" mass="31720">MTVLRKQRLTPHMIRVVFGGEELTGFPVGEYTDSYVKLLFPRPGVHYPEPFDMARVRQELPRDQWPVTRTYTVRRFDPQSRELTVDFVVHGESGPGAGLAGPWALAARPGDGIRLLGPGGGYRPDPRADWHLLVGDESALPAIAAALERLPDDVPSLVLLEVAGPAEEQPLAAPPGTTLRWLHRTGTGSALPRLVADLDFPPGVPHAFVHGEAGWVKEVRRHLRLERGVPRDRLSVSGYWRLGHNEDGWQAAKPEWNARVEAEQENESGASGTTGPVPVPAGRGGSAAPVR</sequence>
<dbReference type="EMBL" id="VJYK02000153">
    <property type="protein sequence ID" value="MQS03254.1"/>
    <property type="molecule type" value="Genomic_DNA"/>
</dbReference>
<feature type="domain" description="FAD-binding FR-type" evidence="2">
    <location>
        <begin position="1"/>
        <end position="125"/>
    </location>
</feature>
<dbReference type="FunFam" id="2.40.30.10:FF:000131">
    <property type="entry name" value="NADPH-dependent ferric siderophore reductase"/>
    <property type="match status" value="1"/>
</dbReference>
<dbReference type="Gene3D" id="3.40.50.80">
    <property type="entry name" value="Nucleotide-binding domain of ferredoxin-NADP reductase (FNR) module"/>
    <property type="match status" value="1"/>
</dbReference>
<accession>A0A5P0YSF4</accession>
<comment type="caution">
    <text evidence="4">The sequence shown here is derived from an EMBL/GenBank/DDBJ whole genome shotgun (WGS) entry which is preliminary data.</text>
</comment>